<evidence type="ECO:0000256" key="6">
    <source>
        <dbReference type="PROSITE-ProRule" id="PRU00076"/>
    </source>
</evidence>
<keyword evidence="5 6" id="KW-1015">Disulfide bond</keyword>
<keyword evidence="8" id="KW-0812">Transmembrane</keyword>
<dbReference type="PROSITE" id="PS01186">
    <property type="entry name" value="EGF_2"/>
    <property type="match status" value="2"/>
</dbReference>
<keyword evidence="2" id="KW-0964">Secreted</keyword>
<proteinExistence type="predicted"/>
<feature type="compositionally biased region" description="Polar residues" evidence="7">
    <location>
        <begin position="261"/>
        <end position="277"/>
    </location>
</feature>
<keyword evidence="4 9" id="KW-0732">Signal</keyword>
<reference evidence="12 13" key="1">
    <citation type="submission" date="2019-03" db="EMBL/GenBank/DDBJ databases">
        <authorList>
            <person name="Gaulin E."/>
            <person name="Dumas B."/>
        </authorList>
    </citation>
    <scope>NUCLEOTIDE SEQUENCE [LARGE SCALE GENOMIC DNA]</scope>
    <source>
        <strain evidence="12">CBS 568.67</strain>
    </source>
</reference>
<dbReference type="GO" id="GO:0045840">
    <property type="term" value="P:positive regulation of mitotic nuclear division"/>
    <property type="evidence" value="ECO:0007669"/>
    <property type="project" value="TreeGrafter"/>
</dbReference>
<dbReference type="PROSITE" id="PS00022">
    <property type="entry name" value="EGF_1"/>
    <property type="match status" value="2"/>
</dbReference>
<evidence type="ECO:0000313" key="12">
    <source>
        <dbReference type="EMBL" id="VFT96967.1"/>
    </source>
</evidence>
<dbReference type="PROSITE" id="PS50026">
    <property type="entry name" value="EGF_3"/>
    <property type="match status" value="1"/>
</dbReference>
<dbReference type="Proteomes" id="UP000332933">
    <property type="component" value="Unassembled WGS sequence"/>
</dbReference>
<feature type="transmembrane region" description="Helical" evidence="8">
    <location>
        <begin position="282"/>
        <end position="303"/>
    </location>
</feature>
<comment type="caution">
    <text evidence="6">Lacks conserved residue(s) required for the propagation of feature annotation.</text>
</comment>
<keyword evidence="13" id="KW-1185">Reference proteome</keyword>
<dbReference type="Pfam" id="PF23106">
    <property type="entry name" value="EGF_Teneurin"/>
    <property type="match status" value="2"/>
</dbReference>
<evidence type="ECO:0000256" key="9">
    <source>
        <dbReference type="SAM" id="SignalP"/>
    </source>
</evidence>
<dbReference type="EMBL" id="VJMH01006769">
    <property type="protein sequence ID" value="KAF0688075.1"/>
    <property type="molecule type" value="Genomic_DNA"/>
</dbReference>
<keyword evidence="8" id="KW-1133">Transmembrane helix</keyword>
<protein>
    <submittedName>
        <fullName evidence="12">Aste57867_20277 protein</fullName>
    </submittedName>
</protein>
<evidence type="ECO:0000256" key="7">
    <source>
        <dbReference type="SAM" id="MobiDB-lite"/>
    </source>
</evidence>
<comment type="subcellular location">
    <subcellularLocation>
        <location evidence="1">Secreted</location>
    </subcellularLocation>
</comment>
<dbReference type="Gene3D" id="2.10.25.10">
    <property type="entry name" value="Laminin"/>
    <property type="match status" value="2"/>
</dbReference>
<dbReference type="GO" id="GO:0007173">
    <property type="term" value="P:epidermal growth factor receptor signaling pathway"/>
    <property type="evidence" value="ECO:0007669"/>
    <property type="project" value="TreeGrafter"/>
</dbReference>
<dbReference type="PANTHER" id="PTHR10740">
    <property type="entry name" value="TRANSFORMING GROWTH FACTOR ALPHA"/>
    <property type="match status" value="1"/>
</dbReference>
<feature type="domain" description="EGF-like" evidence="10">
    <location>
        <begin position="146"/>
        <end position="178"/>
    </location>
</feature>
<dbReference type="PANTHER" id="PTHR10740:SF14">
    <property type="entry name" value="EGF-LIKE DOMAIN-CONTAINING PROTEIN"/>
    <property type="match status" value="1"/>
</dbReference>
<feature type="compositionally biased region" description="Low complexity" evidence="7">
    <location>
        <begin position="222"/>
        <end position="251"/>
    </location>
</feature>
<dbReference type="SMART" id="SM00181">
    <property type="entry name" value="EGF"/>
    <property type="match status" value="2"/>
</dbReference>
<evidence type="ECO:0000313" key="11">
    <source>
        <dbReference type="EMBL" id="KAF0688075.1"/>
    </source>
</evidence>
<feature type="chain" id="PRO_5033826597" evidence="9">
    <location>
        <begin position="18"/>
        <end position="339"/>
    </location>
</feature>
<evidence type="ECO:0000256" key="1">
    <source>
        <dbReference type="ARBA" id="ARBA00004613"/>
    </source>
</evidence>
<feature type="region of interest" description="Disordered" evidence="7">
    <location>
        <begin position="222"/>
        <end position="277"/>
    </location>
</feature>
<dbReference type="AlphaFoldDB" id="A0A485LJB2"/>
<dbReference type="GO" id="GO:0008284">
    <property type="term" value="P:positive regulation of cell population proliferation"/>
    <property type="evidence" value="ECO:0007669"/>
    <property type="project" value="TreeGrafter"/>
</dbReference>
<reference evidence="11" key="2">
    <citation type="submission" date="2019-06" db="EMBL/GenBank/DDBJ databases">
        <title>Genomics analysis of Aphanomyces spp. identifies a new class of oomycete effector associated with host adaptation.</title>
        <authorList>
            <person name="Gaulin E."/>
        </authorList>
    </citation>
    <scope>NUCLEOTIDE SEQUENCE</scope>
    <source>
        <strain evidence="11">CBS 578.67</strain>
    </source>
</reference>
<keyword evidence="3 6" id="KW-0245">EGF-like domain</keyword>
<dbReference type="EMBL" id="CAADRA010006792">
    <property type="protein sequence ID" value="VFT96967.1"/>
    <property type="molecule type" value="Genomic_DNA"/>
</dbReference>
<evidence type="ECO:0000256" key="4">
    <source>
        <dbReference type="ARBA" id="ARBA00022729"/>
    </source>
</evidence>
<evidence type="ECO:0000256" key="3">
    <source>
        <dbReference type="ARBA" id="ARBA00022536"/>
    </source>
</evidence>
<gene>
    <name evidence="12" type="primary">Aste57867_20277</name>
    <name evidence="11" type="ORF">As57867_020211</name>
    <name evidence="12" type="ORF">ASTE57867_20277</name>
</gene>
<name>A0A485LJB2_9STRA</name>
<accession>A0A485LJB2</accession>
<organism evidence="12 13">
    <name type="scientific">Aphanomyces stellatus</name>
    <dbReference type="NCBI Taxonomy" id="120398"/>
    <lineage>
        <taxon>Eukaryota</taxon>
        <taxon>Sar</taxon>
        <taxon>Stramenopiles</taxon>
        <taxon>Oomycota</taxon>
        <taxon>Saprolegniomycetes</taxon>
        <taxon>Saprolegniales</taxon>
        <taxon>Verrucalvaceae</taxon>
        <taxon>Aphanomyces</taxon>
    </lineage>
</organism>
<evidence type="ECO:0000256" key="2">
    <source>
        <dbReference type="ARBA" id="ARBA00022525"/>
    </source>
</evidence>
<dbReference type="GO" id="GO:0005576">
    <property type="term" value="C:extracellular region"/>
    <property type="evidence" value="ECO:0007669"/>
    <property type="project" value="UniProtKB-SubCell"/>
</dbReference>
<evidence type="ECO:0000313" key="13">
    <source>
        <dbReference type="Proteomes" id="UP000332933"/>
    </source>
</evidence>
<sequence length="339" mass="33495">MRVLACAAVLLTTSVSGALLPAFKAWPVQFRSLANATSDILGNPCKSTADCPTGTSCVAGSADVAIQSCVANPVCSGNIAGSCPGFLSSGQLVCAFSPVDPSVCSDWDKSCISNGKSAGVYKCMSIDRCDAIPGGVACSAGCKATNGLTCNGRGSCQLGAAATYTCACNAGWSGAKCETVVNGTCLEGIGSCGANGVCTNGACVCNPGFTGAQCEKSTAVTPAPTTVPATTATTGNTTNATTAPTVSTTSTPGGGGTNPAVTSPSTNNDPNKANENGSNHTAVTVIVILVALAAIGAVAYLIVAKKRREKEAAEVAALMDAEEDDGDRVPTPKSAIQVL</sequence>
<feature type="disulfide bond" evidence="6">
    <location>
        <begin position="168"/>
        <end position="177"/>
    </location>
</feature>
<evidence type="ECO:0000256" key="5">
    <source>
        <dbReference type="ARBA" id="ARBA00023157"/>
    </source>
</evidence>
<evidence type="ECO:0000259" key="10">
    <source>
        <dbReference type="PROSITE" id="PS50026"/>
    </source>
</evidence>
<evidence type="ECO:0000256" key="8">
    <source>
        <dbReference type="SAM" id="Phobius"/>
    </source>
</evidence>
<keyword evidence="8" id="KW-0472">Membrane</keyword>
<feature type="signal peptide" evidence="9">
    <location>
        <begin position="1"/>
        <end position="17"/>
    </location>
</feature>
<dbReference type="OrthoDB" id="283575at2759"/>
<dbReference type="InterPro" id="IPR000742">
    <property type="entry name" value="EGF"/>
</dbReference>